<accession>J9FEM4</accession>
<organism evidence="1">
    <name type="scientific">gut metagenome</name>
    <dbReference type="NCBI Taxonomy" id="749906"/>
    <lineage>
        <taxon>unclassified sequences</taxon>
        <taxon>metagenomes</taxon>
        <taxon>organismal metagenomes</taxon>
    </lineage>
</organism>
<gene>
    <name evidence="1" type="ORF">EVA_18526</name>
</gene>
<name>J9FEM4_9ZZZZ</name>
<protein>
    <submittedName>
        <fullName evidence="1">Uncharacterized protein</fullName>
    </submittedName>
</protein>
<dbReference type="EMBL" id="AMCI01007011">
    <property type="protein sequence ID" value="EJW93366.1"/>
    <property type="molecule type" value="Genomic_DNA"/>
</dbReference>
<proteinExistence type="predicted"/>
<sequence>MKLSMPIRSAFSVRRRATTGTMSSTTFLRKVSTSFWS</sequence>
<comment type="caution">
    <text evidence="1">The sequence shown here is derived from an EMBL/GenBank/DDBJ whole genome shotgun (WGS) entry which is preliminary data.</text>
</comment>
<evidence type="ECO:0000313" key="1">
    <source>
        <dbReference type="EMBL" id="EJW93366.1"/>
    </source>
</evidence>
<reference evidence="1" key="1">
    <citation type="journal article" date="2012" name="PLoS ONE">
        <title>Gene sets for utilization of primary and secondary nutrition supplies in the distal gut of endangered iberian lynx.</title>
        <authorList>
            <person name="Alcaide M."/>
            <person name="Messina E."/>
            <person name="Richter M."/>
            <person name="Bargiela R."/>
            <person name="Peplies J."/>
            <person name="Huws S.A."/>
            <person name="Newbold C.J."/>
            <person name="Golyshin P.N."/>
            <person name="Simon M.A."/>
            <person name="Lopez G."/>
            <person name="Yakimov M.M."/>
            <person name="Ferrer M."/>
        </authorList>
    </citation>
    <scope>NUCLEOTIDE SEQUENCE</scope>
</reference>
<dbReference type="AlphaFoldDB" id="J9FEM4"/>